<evidence type="ECO:0000256" key="2">
    <source>
        <dbReference type="ARBA" id="ARBA00022679"/>
    </source>
</evidence>
<dbReference type="GO" id="GO:0032259">
    <property type="term" value="P:methylation"/>
    <property type="evidence" value="ECO:0007669"/>
    <property type="project" value="UniProtKB-KW"/>
</dbReference>
<dbReference type="Gene3D" id="3.40.50.150">
    <property type="entry name" value="Vaccinia Virus protein VP39"/>
    <property type="match status" value="1"/>
</dbReference>
<dbReference type="PROSITE" id="PS50123">
    <property type="entry name" value="CHER"/>
    <property type="match status" value="1"/>
</dbReference>
<evidence type="ECO:0000256" key="3">
    <source>
        <dbReference type="ARBA" id="ARBA00022691"/>
    </source>
</evidence>
<dbReference type="InterPro" id="IPR022642">
    <property type="entry name" value="CheR_C"/>
</dbReference>
<dbReference type="InterPro" id="IPR029063">
    <property type="entry name" value="SAM-dependent_MTases_sf"/>
</dbReference>
<protein>
    <recommendedName>
        <fullName evidence="4">CheR-type methyltransferase domain-containing protein</fullName>
    </recommendedName>
</protein>
<dbReference type="Pfam" id="PF01739">
    <property type="entry name" value="CheR"/>
    <property type="match status" value="1"/>
</dbReference>
<dbReference type="SUPFAM" id="SSF53335">
    <property type="entry name" value="S-adenosyl-L-methionine-dependent methyltransferases"/>
    <property type="match status" value="1"/>
</dbReference>
<accession>A0A9D6Z417</accession>
<proteinExistence type="predicted"/>
<dbReference type="Proteomes" id="UP000807825">
    <property type="component" value="Unassembled WGS sequence"/>
</dbReference>
<keyword evidence="3" id="KW-0949">S-adenosyl-L-methionine</keyword>
<evidence type="ECO:0000256" key="1">
    <source>
        <dbReference type="ARBA" id="ARBA00022603"/>
    </source>
</evidence>
<dbReference type="PANTHER" id="PTHR24422">
    <property type="entry name" value="CHEMOTAXIS PROTEIN METHYLTRANSFERASE"/>
    <property type="match status" value="1"/>
</dbReference>
<organism evidence="5 6">
    <name type="scientific">Desulfomonile tiedjei</name>
    <dbReference type="NCBI Taxonomy" id="2358"/>
    <lineage>
        <taxon>Bacteria</taxon>
        <taxon>Pseudomonadati</taxon>
        <taxon>Thermodesulfobacteriota</taxon>
        <taxon>Desulfomonilia</taxon>
        <taxon>Desulfomonilales</taxon>
        <taxon>Desulfomonilaceae</taxon>
        <taxon>Desulfomonile</taxon>
    </lineage>
</organism>
<gene>
    <name evidence="5" type="ORF">HY912_13480</name>
</gene>
<dbReference type="AlphaFoldDB" id="A0A9D6Z417"/>
<dbReference type="InterPro" id="IPR000780">
    <property type="entry name" value="CheR_MeTrfase"/>
</dbReference>
<dbReference type="GO" id="GO:0008757">
    <property type="term" value="F:S-adenosylmethionine-dependent methyltransferase activity"/>
    <property type="evidence" value="ECO:0007669"/>
    <property type="project" value="InterPro"/>
</dbReference>
<name>A0A9D6Z417_9BACT</name>
<evidence type="ECO:0000313" key="6">
    <source>
        <dbReference type="Proteomes" id="UP000807825"/>
    </source>
</evidence>
<keyword evidence="1" id="KW-0489">Methyltransferase</keyword>
<dbReference type="PRINTS" id="PR00996">
    <property type="entry name" value="CHERMTFRASE"/>
</dbReference>
<dbReference type="InterPro" id="IPR050903">
    <property type="entry name" value="Bact_Chemotaxis_MeTrfase"/>
</dbReference>
<dbReference type="SMART" id="SM00138">
    <property type="entry name" value="MeTrc"/>
    <property type="match status" value="1"/>
</dbReference>
<dbReference type="PANTHER" id="PTHR24422:SF19">
    <property type="entry name" value="CHEMOTAXIS PROTEIN METHYLTRANSFERASE"/>
    <property type="match status" value="1"/>
</dbReference>
<sequence>MDDGQFREILNEFNLSWEGYRKVRKGVKKRLSRHMKDLCLQTVPEYLHAINHDSELRKQVARLLSVSISRFFRDRKLWQDLGASVLPRLVEMGSPKARVWSAGCACGEEAYSFAIAWDQYARCLSKPPEFELTATDCDPSVLEKARAGVYSASSLKEVDTETAAHYFVPTAERFMVRGFLKRHIIWRLHDLIEDEPPSGEFQLVFLRNNLLTYCGANIKHSAVQRILNSLAPGGFLIIGAHEKIPPEFLKIELSEFQPLVLQKRAE</sequence>
<evidence type="ECO:0000259" key="4">
    <source>
        <dbReference type="PROSITE" id="PS50123"/>
    </source>
</evidence>
<feature type="domain" description="CheR-type methyltransferase" evidence="4">
    <location>
        <begin position="27"/>
        <end position="266"/>
    </location>
</feature>
<comment type="caution">
    <text evidence="5">The sequence shown here is derived from an EMBL/GenBank/DDBJ whole genome shotgun (WGS) entry which is preliminary data.</text>
</comment>
<dbReference type="EMBL" id="JACRDE010000350">
    <property type="protein sequence ID" value="MBI5250499.1"/>
    <property type="molecule type" value="Genomic_DNA"/>
</dbReference>
<evidence type="ECO:0000313" key="5">
    <source>
        <dbReference type="EMBL" id="MBI5250499.1"/>
    </source>
</evidence>
<reference evidence="5" key="1">
    <citation type="submission" date="2020-07" db="EMBL/GenBank/DDBJ databases">
        <title>Huge and variable diversity of episymbiotic CPR bacteria and DPANN archaea in groundwater ecosystems.</title>
        <authorList>
            <person name="He C.Y."/>
            <person name="Keren R."/>
            <person name="Whittaker M."/>
            <person name="Farag I.F."/>
            <person name="Doudna J."/>
            <person name="Cate J.H.D."/>
            <person name="Banfield J.F."/>
        </authorList>
    </citation>
    <scope>NUCLEOTIDE SEQUENCE</scope>
    <source>
        <strain evidence="5">NC_groundwater_1664_Pr3_B-0.1um_52_9</strain>
    </source>
</reference>
<keyword evidence="2" id="KW-0808">Transferase</keyword>